<organism evidence="1">
    <name type="scientific">Phakopsora pachyrhizi</name>
    <name type="common">Asian soybean rust disease fungus</name>
    <dbReference type="NCBI Taxonomy" id="170000"/>
    <lineage>
        <taxon>Eukaryota</taxon>
        <taxon>Fungi</taxon>
        <taxon>Dikarya</taxon>
        <taxon>Basidiomycota</taxon>
        <taxon>Pucciniomycotina</taxon>
        <taxon>Pucciniomycetes</taxon>
        <taxon>Pucciniales</taxon>
        <taxon>Phakopsoraceae</taxon>
        <taxon>Phakopsora</taxon>
    </lineage>
</organism>
<accession>A0A0S1MJW7</accession>
<reference evidence="1" key="1">
    <citation type="submission" date="2015-07" db="EMBL/GenBank/DDBJ databases">
        <title>Elucidating the P. pachyrhizi secretome and potential effectors.</title>
        <authorList>
            <person name="de Carvalho M.C.C.G."/>
            <person name="Nascimento L.C."/>
            <person name="Darben L.M."/>
            <person name="Polizel-Podanosqui A.M."/>
            <person name="Lopes-Caitar V.S."/>
            <person name="Rocha C.S."/>
            <person name="Qi M."/>
            <person name="Carazolle M."/>
            <person name="Kuwahara M.K."/>
            <person name="Pereira G.A.G."/>
            <person name="Abdelnoor R.V."/>
            <person name="Whitham S.A."/>
            <person name="Marcelino-Guimaraes F.C."/>
        </authorList>
    </citation>
    <scope>NUCLEOTIDE SEQUENCE</scope>
</reference>
<name>A0A0S1MJW7_PHAPC</name>
<dbReference type="AlphaFoldDB" id="A0A0S1MJW7"/>
<protein>
    <submittedName>
        <fullName evidence="1">Secreted protein</fullName>
    </submittedName>
</protein>
<proteinExistence type="evidence at transcript level"/>
<dbReference type="EMBL" id="KT247118">
    <property type="protein sequence ID" value="ALL41207.1"/>
    <property type="molecule type" value="mRNA"/>
</dbReference>
<sequence length="47" mass="5257">MRAASKTCANTTADVVIILLIRTKGLVGFRTRSWKEVVLAAHHRVYC</sequence>
<evidence type="ECO:0000313" key="1">
    <source>
        <dbReference type="EMBL" id="ALL41207.1"/>
    </source>
</evidence>